<dbReference type="PROSITE" id="PS51373">
    <property type="entry name" value="HIPIP"/>
    <property type="match status" value="1"/>
</dbReference>
<dbReference type="InterPro" id="IPR036369">
    <property type="entry name" value="HIPIP_sf"/>
</dbReference>
<evidence type="ECO:0000256" key="3">
    <source>
        <dbReference type="ARBA" id="ARBA00022723"/>
    </source>
</evidence>
<dbReference type="Pfam" id="PF01355">
    <property type="entry name" value="HIPIP"/>
    <property type="match status" value="1"/>
</dbReference>
<protein>
    <recommendedName>
        <fullName evidence="7">High-potential iron-sulfur protein</fullName>
        <shortName evidence="7">HiPIP</shortName>
    </recommendedName>
</protein>
<comment type="function">
    <text evidence="7">Specific class of high-redox-potential 4Fe-4S ferredoxins. Functions in anaerobic electron transport in most purple and in some other photosynthetic bacteria and in at least one genus (Paracoccus) of halophilic, denitrifying bacteria.</text>
</comment>
<keyword evidence="10" id="KW-1185">Reference proteome</keyword>
<dbReference type="AlphaFoldDB" id="A0A1N6HVN1"/>
<evidence type="ECO:0000259" key="8">
    <source>
        <dbReference type="PROSITE" id="PS51373"/>
    </source>
</evidence>
<dbReference type="GO" id="GO:0019646">
    <property type="term" value="P:aerobic electron transport chain"/>
    <property type="evidence" value="ECO:0007669"/>
    <property type="project" value="InterPro"/>
</dbReference>
<accession>A0A1N6HVN1</accession>
<proteinExistence type="inferred from homology"/>
<keyword evidence="5 7" id="KW-0408">Iron</keyword>
<dbReference type="SUPFAM" id="SSF57652">
    <property type="entry name" value="HIPIP (high potential iron protein)"/>
    <property type="match status" value="1"/>
</dbReference>
<dbReference type="GO" id="GO:0046872">
    <property type="term" value="F:metal ion binding"/>
    <property type="evidence" value="ECO:0007669"/>
    <property type="project" value="UniProtKB-KW"/>
</dbReference>
<evidence type="ECO:0000313" key="9">
    <source>
        <dbReference type="EMBL" id="SIO23685.1"/>
    </source>
</evidence>
<keyword evidence="2 7" id="KW-0004">4Fe-4S</keyword>
<organism evidence="9 10">
    <name type="scientific">Nitrosomonas cryotolerans ATCC 49181</name>
    <dbReference type="NCBI Taxonomy" id="1131553"/>
    <lineage>
        <taxon>Bacteria</taxon>
        <taxon>Pseudomonadati</taxon>
        <taxon>Pseudomonadota</taxon>
        <taxon>Betaproteobacteria</taxon>
        <taxon>Nitrosomonadales</taxon>
        <taxon>Nitrosomonadaceae</taxon>
        <taxon>Nitrosomonas</taxon>
    </lineage>
</organism>
<evidence type="ECO:0000313" key="10">
    <source>
        <dbReference type="Proteomes" id="UP000185062"/>
    </source>
</evidence>
<dbReference type="GO" id="GO:0051539">
    <property type="term" value="F:4 iron, 4 sulfur cluster binding"/>
    <property type="evidence" value="ECO:0007669"/>
    <property type="project" value="UniProtKB-KW"/>
</dbReference>
<keyword evidence="4 7" id="KW-0249">Electron transport</keyword>
<dbReference type="GO" id="GO:0009055">
    <property type="term" value="F:electron transfer activity"/>
    <property type="evidence" value="ECO:0007669"/>
    <property type="project" value="InterPro"/>
</dbReference>
<evidence type="ECO:0000256" key="6">
    <source>
        <dbReference type="ARBA" id="ARBA00023014"/>
    </source>
</evidence>
<evidence type="ECO:0000256" key="2">
    <source>
        <dbReference type="ARBA" id="ARBA00022485"/>
    </source>
</evidence>
<comment type="similarity">
    <text evidence="7">Belongs to the high-potential iron-sulfur protein (HiPIP) family.</text>
</comment>
<evidence type="ECO:0000256" key="5">
    <source>
        <dbReference type="ARBA" id="ARBA00023004"/>
    </source>
</evidence>
<dbReference type="Proteomes" id="UP000185062">
    <property type="component" value="Unassembled WGS sequence"/>
</dbReference>
<gene>
    <name evidence="9" type="ORF">SAMN02743940_1379</name>
</gene>
<evidence type="ECO:0000256" key="1">
    <source>
        <dbReference type="ARBA" id="ARBA00022448"/>
    </source>
</evidence>
<sequence>MDYRKNKFSRRDAIKIAAIGAAVVPLLGTGLLQAADSSKASKSEMQYRDEPNGKQECSNCIQFIPGKTSKDDGECKVVAGSISPQGWCNAYAPKS</sequence>
<dbReference type="Gene3D" id="4.10.490.10">
    <property type="entry name" value="High potential iron-sulphur protein"/>
    <property type="match status" value="1"/>
</dbReference>
<evidence type="ECO:0000256" key="7">
    <source>
        <dbReference type="RuleBase" id="RU000620"/>
    </source>
</evidence>
<dbReference type="InterPro" id="IPR000170">
    <property type="entry name" value="High_potential_FeS_prot"/>
</dbReference>
<dbReference type="InterPro" id="IPR006311">
    <property type="entry name" value="TAT_signal"/>
</dbReference>
<feature type="domain" description="High potential iron-sulfur proteins family profile" evidence="8">
    <location>
        <begin position="28"/>
        <end position="95"/>
    </location>
</feature>
<dbReference type="eggNOG" id="ENOG5033DFH">
    <property type="taxonomic scope" value="Bacteria"/>
</dbReference>
<comment type="subunit">
    <text evidence="7">Homodimer.</text>
</comment>
<dbReference type="PROSITE" id="PS51318">
    <property type="entry name" value="TAT"/>
    <property type="match status" value="1"/>
</dbReference>
<reference evidence="9 10" key="1">
    <citation type="submission" date="2016-12" db="EMBL/GenBank/DDBJ databases">
        <authorList>
            <person name="Song W.-J."/>
            <person name="Kurnit D.M."/>
        </authorList>
    </citation>
    <scope>NUCLEOTIDE SEQUENCE [LARGE SCALE GENOMIC DNA]</scope>
    <source>
        <strain evidence="9 10">ATCC 49181</strain>
    </source>
</reference>
<keyword evidence="6 7" id="KW-0411">Iron-sulfur</keyword>
<keyword evidence="3 7" id="KW-0479">Metal-binding</keyword>
<name>A0A1N6HVN1_9PROT</name>
<dbReference type="RefSeq" id="WP_028462492.1">
    <property type="nucleotide sequence ID" value="NZ_FSRO01000001.1"/>
</dbReference>
<evidence type="ECO:0000256" key="4">
    <source>
        <dbReference type="ARBA" id="ARBA00022982"/>
    </source>
</evidence>
<dbReference type="EMBL" id="FSRO01000001">
    <property type="protein sequence ID" value="SIO23685.1"/>
    <property type="molecule type" value="Genomic_DNA"/>
</dbReference>
<keyword evidence="1 7" id="KW-0813">Transport</keyword>